<gene>
    <name evidence="2" type="ORF">MRATA1EN1_LOCUS28156</name>
</gene>
<dbReference type="EMBL" id="OX459945">
    <property type="protein sequence ID" value="CAI9179194.1"/>
    <property type="molecule type" value="Genomic_DNA"/>
</dbReference>
<dbReference type="Proteomes" id="UP001176941">
    <property type="component" value="Chromosome 9"/>
</dbReference>
<sequence>MGAGVELPPSSFLLQRPGPALSLTHVAYLLAVTRSVRRPWSCLRTTLDPPTASPASGPALCPERCPLPEDPRRPETDTISRPFSGLSPLCFSPSCFQPPAPRPSSSSVRCEETALSRVSNQPGWVRPVVPRP</sequence>
<proteinExistence type="predicted"/>
<keyword evidence="3" id="KW-1185">Reference proteome</keyword>
<feature type="region of interest" description="Disordered" evidence="1">
    <location>
        <begin position="47"/>
        <end position="82"/>
    </location>
</feature>
<reference evidence="2" key="1">
    <citation type="submission" date="2023-04" db="EMBL/GenBank/DDBJ databases">
        <authorList>
            <consortium name="ELIXIR-Norway"/>
        </authorList>
    </citation>
    <scope>NUCLEOTIDE SEQUENCE [LARGE SCALE GENOMIC DNA]</scope>
</reference>
<evidence type="ECO:0000313" key="2">
    <source>
        <dbReference type="EMBL" id="CAI9179194.1"/>
    </source>
</evidence>
<name>A0ABN8ZZP5_RANTA</name>
<accession>A0ABN8ZZP5</accession>
<evidence type="ECO:0000256" key="1">
    <source>
        <dbReference type="SAM" id="MobiDB-lite"/>
    </source>
</evidence>
<protein>
    <submittedName>
        <fullName evidence="2">Uncharacterized protein</fullName>
    </submittedName>
</protein>
<feature type="compositionally biased region" description="Basic and acidic residues" evidence="1">
    <location>
        <begin position="66"/>
        <end position="78"/>
    </location>
</feature>
<organism evidence="2 3">
    <name type="scientific">Rangifer tarandus platyrhynchus</name>
    <name type="common">Svalbard reindeer</name>
    <dbReference type="NCBI Taxonomy" id="3082113"/>
    <lineage>
        <taxon>Eukaryota</taxon>
        <taxon>Metazoa</taxon>
        <taxon>Chordata</taxon>
        <taxon>Craniata</taxon>
        <taxon>Vertebrata</taxon>
        <taxon>Euteleostomi</taxon>
        <taxon>Mammalia</taxon>
        <taxon>Eutheria</taxon>
        <taxon>Laurasiatheria</taxon>
        <taxon>Artiodactyla</taxon>
        <taxon>Ruminantia</taxon>
        <taxon>Pecora</taxon>
        <taxon>Cervidae</taxon>
        <taxon>Odocoileinae</taxon>
        <taxon>Rangifer</taxon>
    </lineage>
</organism>
<evidence type="ECO:0000313" key="3">
    <source>
        <dbReference type="Proteomes" id="UP001176941"/>
    </source>
</evidence>